<feature type="compositionally biased region" description="Low complexity" evidence="1">
    <location>
        <begin position="105"/>
        <end position="136"/>
    </location>
</feature>
<gene>
    <name evidence="2" type="ORF">HPB51_028163</name>
</gene>
<keyword evidence="3" id="KW-1185">Reference proteome</keyword>
<evidence type="ECO:0000313" key="2">
    <source>
        <dbReference type="EMBL" id="KAH7955238.1"/>
    </source>
</evidence>
<accession>A0A9J6CYC2</accession>
<organism evidence="2 3">
    <name type="scientific">Rhipicephalus microplus</name>
    <name type="common">Cattle tick</name>
    <name type="synonym">Boophilus microplus</name>
    <dbReference type="NCBI Taxonomy" id="6941"/>
    <lineage>
        <taxon>Eukaryota</taxon>
        <taxon>Metazoa</taxon>
        <taxon>Ecdysozoa</taxon>
        <taxon>Arthropoda</taxon>
        <taxon>Chelicerata</taxon>
        <taxon>Arachnida</taxon>
        <taxon>Acari</taxon>
        <taxon>Parasitiformes</taxon>
        <taxon>Ixodida</taxon>
        <taxon>Ixodoidea</taxon>
        <taxon>Ixodidae</taxon>
        <taxon>Rhipicephalinae</taxon>
        <taxon>Rhipicephalus</taxon>
        <taxon>Boophilus</taxon>
    </lineage>
</organism>
<reference evidence="2" key="1">
    <citation type="journal article" date="2020" name="Cell">
        <title>Large-Scale Comparative Analyses of Tick Genomes Elucidate Their Genetic Diversity and Vector Capacities.</title>
        <authorList>
            <consortium name="Tick Genome and Microbiome Consortium (TIGMIC)"/>
            <person name="Jia N."/>
            <person name="Wang J."/>
            <person name="Shi W."/>
            <person name="Du L."/>
            <person name="Sun Y."/>
            <person name="Zhan W."/>
            <person name="Jiang J.F."/>
            <person name="Wang Q."/>
            <person name="Zhang B."/>
            <person name="Ji P."/>
            <person name="Bell-Sakyi L."/>
            <person name="Cui X.M."/>
            <person name="Yuan T.T."/>
            <person name="Jiang B.G."/>
            <person name="Yang W.F."/>
            <person name="Lam T.T."/>
            <person name="Chang Q.C."/>
            <person name="Ding S.J."/>
            <person name="Wang X.J."/>
            <person name="Zhu J.G."/>
            <person name="Ruan X.D."/>
            <person name="Zhao L."/>
            <person name="Wei J.T."/>
            <person name="Ye R.Z."/>
            <person name="Que T.C."/>
            <person name="Du C.H."/>
            <person name="Zhou Y.H."/>
            <person name="Cheng J.X."/>
            <person name="Dai P.F."/>
            <person name="Guo W.B."/>
            <person name="Han X.H."/>
            <person name="Huang E.J."/>
            <person name="Li L.F."/>
            <person name="Wei W."/>
            <person name="Gao Y.C."/>
            <person name="Liu J.Z."/>
            <person name="Shao H.Z."/>
            <person name="Wang X."/>
            <person name="Wang C.C."/>
            <person name="Yang T.C."/>
            <person name="Huo Q.B."/>
            <person name="Li W."/>
            <person name="Chen H.Y."/>
            <person name="Chen S.E."/>
            <person name="Zhou L.G."/>
            <person name="Ni X.B."/>
            <person name="Tian J.H."/>
            <person name="Sheng Y."/>
            <person name="Liu T."/>
            <person name="Pan Y.S."/>
            <person name="Xia L.Y."/>
            <person name="Li J."/>
            <person name="Zhao F."/>
            <person name="Cao W.C."/>
        </authorList>
    </citation>
    <scope>NUCLEOTIDE SEQUENCE</scope>
    <source>
        <strain evidence="2">Rmic-2018</strain>
    </source>
</reference>
<dbReference type="Proteomes" id="UP000821866">
    <property type="component" value="Unassembled WGS sequence"/>
</dbReference>
<comment type="caution">
    <text evidence="2">The sequence shown here is derived from an EMBL/GenBank/DDBJ whole genome shotgun (WGS) entry which is preliminary data.</text>
</comment>
<evidence type="ECO:0000313" key="3">
    <source>
        <dbReference type="Proteomes" id="UP000821866"/>
    </source>
</evidence>
<proteinExistence type="predicted"/>
<protein>
    <submittedName>
        <fullName evidence="2">Uncharacterized protein</fullName>
    </submittedName>
</protein>
<name>A0A9J6CYC2_RHIMP</name>
<sequence length="250" mass="27930">MGSVRLRASLEILTLANSHQYQRIPDVSRNPQESYVDHITGDSNCKKIYRTLYILKRHQWEALWQEEDSEQQDQASQGRVTLKRSIRWDHHRSVSTQHKHRDRSSSFSPHGPDSSHKSPWPSSSSKAPSPAATTSSGLPVEKLCGPAVFGTPVVVLMSMQKRTPNTTLEKAITHLTAVVTQLMHRVTTIEQRIVSGAFSHPPTMTETPTSNPMDTDLSASIATKRKAYEVRGTQPGDTPAQIEHLTSVYE</sequence>
<reference evidence="2" key="2">
    <citation type="submission" date="2021-09" db="EMBL/GenBank/DDBJ databases">
        <authorList>
            <person name="Jia N."/>
            <person name="Wang J."/>
            <person name="Shi W."/>
            <person name="Du L."/>
            <person name="Sun Y."/>
            <person name="Zhan W."/>
            <person name="Jiang J."/>
            <person name="Wang Q."/>
            <person name="Zhang B."/>
            <person name="Ji P."/>
            <person name="Sakyi L.B."/>
            <person name="Cui X."/>
            <person name="Yuan T."/>
            <person name="Jiang B."/>
            <person name="Yang W."/>
            <person name="Lam T.T.-Y."/>
            <person name="Chang Q."/>
            <person name="Ding S."/>
            <person name="Wang X."/>
            <person name="Zhu J."/>
            <person name="Ruan X."/>
            <person name="Zhao L."/>
            <person name="Wei J."/>
            <person name="Que T."/>
            <person name="Du C."/>
            <person name="Cheng J."/>
            <person name="Dai P."/>
            <person name="Han X."/>
            <person name="Huang E."/>
            <person name="Gao Y."/>
            <person name="Liu J."/>
            <person name="Shao H."/>
            <person name="Ye R."/>
            <person name="Li L."/>
            <person name="Wei W."/>
            <person name="Wang X."/>
            <person name="Wang C."/>
            <person name="Huo Q."/>
            <person name="Li W."/>
            <person name="Guo W."/>
            <person name="Chen H."/>
            <person name="Chen S."/>
            <person name="Zhou L."/>
            <person name="Zhou L."/>
            <person name="Ni X."/>
            <person name="Tian J."/>
            <person name="Zhou Y."/>
            <person name="Sheng Y."/>
            <person name="Liu T."/>
            <person name="Pan Y."/>
            <person name="Xia L."/>
            <person name="Li J."/>
            <person name="Zhao F."/>
            <person name="Cao W."/>
        </authorList>
    </citation>
    <scope>NUCLEOTIDE SEQUENCE</scope>
    <source>
        <strain evidence="2">Rmic-2018</strain>
        <tissue evidence="2">Larvae</tissue>
    </source>
</reference>
<evidence type="ECO:0000256" key="1">
    <source>
        <dbReference type="SAM" id="MobiDB-lite"/>
    </source>
</evidence>
<feature type="region of interest" description="Disordered" evidence="1">
    <location>
        <begin position="67"/>
        <end position="141"/>
    </location>
</feature>
<dbReference type="EMBL" id="JABSTU010004828">
    <property type="protein sequence ID" value="KAH7955238.1"/>
    <property type="molecule type" value="Genomic_DNA"/>
</dbReference>
<dbReference type="AlphaFoldDB" id="A0A9J6CYC2"/>